<evidence type="ECO:0000313" key="1">
    <source>
        <dbReference type="EMBL" id="QCC50909.1"/>
    </source>
</evidence>
<reference evidence="1 2" key="1">
    <citation type="journal article" date="2019" name="Nat. Commun.">
        <title>A new type of DNA phosphorothioation-based antiviral system in archaea.</title>
        <authorList>
            <person name="Xiong L."/>
            <person name="Liu S."/>
            <person name="Chen S."/>
            <person name="Xiao Y."/>
            <person name="Zhu B."/>
            <person name="Gao Y."/>
            <person name="Zhang Y."/>
            <person name="Chen B."/>
            <person name="Luo J."/>
            <person name="Deng Z."/>
            <person name="Chen X."/>
            <person name="Wang L."/>
            <person name="Chen S."/>
        </authorList>
    </citation>
    <scope>NUCLEOTIDE SEQUENCE [LARGE SCALE GENOMIC DNA]</scope>
    <source>
        <strain evidence="1 2">CBA1105</strain>
    </source>
</reference>
<dbReference type="PANTHER" id="PTHR38433">
    <property type="match status" value="1"/>
</dbReference>
<accession>A0A4D6HAF1</accession>
<dbReference type="RefSeq" id="WP_136342295.1">
    <property type="nucleotide sequence ID" value="NZ_CP031310.1"/>
</dbReference>
<evidence type="ECO:0000313" key="2">
    <source>
        <dbReference type="Proteomes" id="UP000296706"/>
    </source>
</evidence>
<dbReference type="KEGG" id="hsn:DV733_06465"/>
<dbReference type="AlphaFoldDB" id="A0A4D6HAF1"/>
<dbReference type="STRING" id="1457250.GCA_000755225_00191"/>
<protein>
    <submittedName>
        <fullName evidence="1">DUF1641 domain-containing protein</fullName>
    </submittedName>
</protein>
<dbReference type="OrthoDB" id="56850at2157"/>
<dbReference type="Proteomes" id="UP000296706">
    <property type="component" value="Chromosome"/>
</dbReference>
<sequence>MSEAQQEPTPEDVDFQSLVAENPEEAARLLERLDEVNELLDVASLLTAAADDEMVQSVTETTTNLGMAADGMATDELVRLGDAVGENADDLAEGLEGLARLQRTGTLDDLLALAEVASLLTAAMDDEMVMSLSNLGSQLGGVADTAAEEDVSRGLESVLHAVGDATSEEVEPVGAIGLAKAMRDPEVKAGLGVALALLKGLGRNVATGT</sequence>
<gene>
    <name evidence="1" type="ORF">DV733_06465</name>
</gene>
<proteinExistence type="predicted"/>
<dbReference type="EMBL" id="CP031310">
    <property type="protein sequence ID" value="QCC50909.1"/>
    <property type="molecule type" value="Genomic_DNA"/>
</dbReference>
<organism evidence="1 2">
    <name type="scientific">Halapricum salinum</name>
    <dbReference type="NCBI Taxonomy" id="1457250"/>
    <lineage>
        <taxon>Archaea</taxon>
        <taxon>Methanobacteriati</taxon>
        <taxon>Methanobacteriota</taxon>
        <taxon>Stenosarchaea group</taxon>
        <taxon>Halobacteria</taxon>
        <taxon>Halobacteriales</taxon>
        <taxon>Haloarculaceae</taxon>
        <taxon>Halapricum</taxon>
    </lineage>
</organism>
<keyword evidence="2" id="KW-1185">Reference proteome</keyword>
<dbReference type="GeneID" id="39847491"/>
<dbReference type="Pfam" id="PF07849">
    <property type="entry name" value="DUF1641"/>
    <property type="match status" value="1"/>
</dbReference>
<name>A0A4D6HAF1_9EURY</name>
<dbReference type="PANTHER" id="PTHR38433:SF1">
    <property type="entry name" value="DUF1641 DOMAIN-CONTAINING PROTEIN"/>
    <property type="match status" value="1"/>
</dbReference>
<dbReference type="InterPro" id="IPR012440">
    <property type="entry name" value="DUF1641"/>
</dbReference>